<gene>
    <name evidence="1" type="ORF">H6G81_24730</name>
</gene>
<sequence length="57" mass="6484">MTIETATKYYIANKPVRHKVLGQIFIVDLYPSRLGSVRIKLANGVEMDCQLEFLEAV</sequence>
<protein>
    <submittedName>
        <fullName evidence="1">Uncharacterized protein</fullName>
    </submittedName>
</protein>
<evidence type="ECO:0000313" key="1">
    <source>
        <dbReference type="EMBL" id="MBD2607642.1"/>
    </source>
</evidence>
<keyword evidence="2" id="KW-1185">Reference proteome</keyword>
<proteinExistence type="predicted"/>
<name>A0ABR8GWS3_9CYAN</name>
<organism evidence="1 2">
    <name type="scientific">Scytonema hofmannii FACHB-248</name>
    <dbReference type="NCBI Taxonomy" id="1842502"/>
    <lineage>
        <taxon>Bacteria</taxon>
        <taxon>Bacillati</taxon>
        <taxon>Cyanobacteriota</taxon>
        <taxon>Cyanophyceae</taxon>
        <taxon>Nostocales</taxon>
        <taxon>Scytonemataceae</taxon>
        <taxon>Scytonema</taxon>
    </lineage>
</organism>
<dbReference type="RefSeq" id="WP_186227553.1">
    <property type="nucleotide sequence ID" value="NZ_JACJTA010000068.1"/>
</dbReference>
<comment type="caution">
    <text evidence="1">The sequence shown here is derived from an EMBL/GenBank/DDBJ whole genome shotgun (WGS) entry which is preliminary data.</text>
</comment>
<evidence type="ECO:0000313" key="2">
    <source>
        <dbReference type="Proteomes" id="UP000660380"/>
    </source>
</evidence>
<dbReference type="EMBL" id="JACJTA010000068">
    <property type="protein sequence ID" value="MBD2607642.1"/>
    <property type="molecule type" value="Genomic_DNA"/>
</dbReference>
<accession>A0ABR8GWS3</accession>
<dbReference type="Proteomes" id="UP000660380">
    <property type="component" value="Unassembled WGS sequence"/>
</dbReference>
<reference evidence="1 2" key="1">
    <citation type="journal article" date="2020" name="ISME J.">
        <title>Comparative genomics reveals insights into cyanobacterial evolution and habitat adaptation.</title>
        <authorList>
            <person name="Chen M.Y."/>
            <person name="Teng W.K."/>
            <person name="Zhao L."/>
            <person name="Hu C.X."/>
            <person name="Zhou Y.K."/>
            <person name="Han B.P."/>
            <person name="Song L.R."/>
            <person name="Shu W.S."/>
        </authorList>
    </citation>
    <scope>NUCLEOTIDE SEQUENCE [LARGE SCALE GENOMIC DNA]</scope>
    <source>
        <strain evidence="1 2">FACHB-248</strain>
    </source>
</reference>